<proteinExistence type="predicted"/>
<name>A0A8J2PR29_9HEXA</name>
<gene>
    <name evidence="2" type="ORF">AFUS01_LOCUS31484</name>
</gene>
<evidence type="ECO:0000256" key="1">
    <source>
        <dbReference type="SAM" id="MobiDB-lite"/>
    </source>
</evidence>
<feature type="compositionally biased region" description="Polar residues" evidence="1">
    <location>
        <begin position="31"/>
        <end position="57"/>
    </location>
</feature>
<dbReference type="Proteomes" id="UP000708208">
    <property type="component" value="Unassembled WGS sequence"/>
</dbReference>
<protein>
    <submittedName>
        <fullName evidence="2">Uncharacterized protein</fullName>
    </submittedName>
</protein>
<accession>A0A8J2PR29</accession>
<dbReference type="EMBL" id="CAJVCH010501119">
    <property type="protein sequence ID" value="CAG7821129.1"/>
    <property type="molecule type" value="Genomic_DNA"/>
</dbReference>
<comment type="caution">
    <text evidence="2">The sequence shown here is derived from an EMBL/GenBank/DDBJ whole genome shotgun (WGS) entry which is preliminary data.</text>
</comment>
<sequence>MKKTHKVNCDWDKKPDLTAYIKHILNKDKSPMTSSSGDSRSPTEDNSGNGASFTILSTAADHLHDVEGPLLENQSRTKTTTEDDDLCILK</sequence>
<evidence type="ECO:0000313" key="3">
    <source>
        <dbReference type="Proteomes" id="UP000708208"/>
    </source>
</evidence>
<evidence type="ECO:0000313" key="2">
    <source>
        <dbReference type="EMBL" id="CAG7821129.1"/>
    </source>
</evidence>
<dbReference type="AlphaFoldDB" id="A0A8J2PR29"/>
<feature type="region of interest" description="Disordered" evidence="1">
    <location>
        <begin position="25"/>
        <end position="90"/>
    </location>
</feature>
<keyword evidence="3" id="KW-1185">Reference proteome</keyword>
<reference evidence="2" key="1">
    <citation type="submission" date="2021-06" db="EMBL/GenBank/DDBJ databases">
        <authorList>
            <person name="Hodson N. C."/>
            <person name="Mongue J. A."/>
            <person name="Jaron S. K."/>
        </authorList>
    </citation>
    <scope>NUCLEOTIDE SEQUENCE</scope>
</reference>
<organism evidence="2 3">
    <name type="scientific">Allacma fusca</name>
    <dbReference type="NCBI Taxonomy" id="39272"/>
    <lineage>
        <taxon>Eukaryota</taxon>
        <taxon>Metazoa</taxon>
        <taxon>Ecdysozoa</taxon>
        <taxon>Arthropoda</taxon>
        <taxon>Hexapoda</taxon>
        <taxon>Collembola</taxon>
        <taxon>Symphypleona</taxon>
        <taxon>Sminthuridae</taxon>
        <taxon>Allacma</taxon>
    </lineage>
</organism>